<keyword evidence="2" id="KW-1185">Reference proteome</keyword>
<organism evidence="1 2">
    <name type="scientific">Eleutherodactylus coqui</name>
    <name type="common">Puerto Rican coqui</name>
    <dbReference type="NCBI Taxonomy" id="57060"/>
    <lineage>
        <taxon>Eukaryota</taxon>
        <taxon>Metazoa</taxon>
        <taxon>Chordata</taxon>
        <taxon>Craniata</taxon>
        <taxon>Vertebrata</taxon>
        <taxon>Euteleostomi</taxon>
        <taxon>Amphibia</taxon>
        <taxon>Batrachia</taxon>
        <taxon>Anura</taxon>
        <taxon>Neobatrachia</taxon>
        <taxon>Hyloidea</taxon>
        <taxon>Eleutherodactylidae</taxon>
        <taxon>Eleutherodactylinae</taxon>
        <taxon>Eleutherodactylus</taxon>
        <taxon>Eleutherodactylus</taxon>
    </lineage>
</organism>
<dbReference type="EMBL" id="WNTK01004290">
    <property type="protein sequence ID" value="KAG9464539.1"/>
    <property type="molecule type" value="Genomic_DNA"/>
</dbReference>
<proteinExistence type="predicted"/>
<dbReference type="Proteomes" id="UP000770717">
    <property type="component" value="Unassembled WGS sequence"/>
</dbReference>
<gene>
    <name evidence="1" type="ORF">GDO78_019789</name>
</gene>
<evidence type="ECO:0000313" key="2">
    <source>
        <dbReference type="Proteomes" id="UP000770717"/>
    </source>
</evidence>
<protein>
    <submittedName>
        <fullName evidence="1">Uncharacterized protein</fullName>
    </submittedName>
</protein>
<dbReference type="AlphaFoldDB" id="A0A8J6BGF6"/>
<comment type="caution">
    <text evidence="1">The sequence shown here is derived from an EMBL/GenBank/DDBJ whole genome shotgun (WGS) entry which is preliminary data.</text>
</comment>
<evidence type="ECO:0000313" key="1">
    <source>
        <dbReference type="EMBL" id="KAG9464539.1"/>
    </source>
</evidence>
<reference evidence="1" key="1">
    <citation type="thesis" date="2020" institute="ProQuest LLC" country="789 East Eisenhower Parkway, Ann Arbor, MI, USA">
        <title>Comparative Genomics and Chromosome Evolution.</title>
        <authorList>
            <person name="Mudd A.B."/>
        </authorList>
    </citation>
    <scope>NUCLEOTIDE SEQUENCE</scope>
    <source>
        <strain evidence="1">HN-11 Male</strain>
        <tissue evidence="1">Kidney and liver</tissue>
    </source>
</reference>
<name>A0A8J6BGF6_ELECQ</name>
<accession>A0A8J6BGF6</accession>
<sequence length="89" mass="9831">MGYRKCEVSIIPSNTLLPVISSWYSRVSSLTGFVIRTRSLLPTSSLWALRIISVLLSSISRYLWGRDPPSTSQVTAASSPENWTLTAIS</sequence>